<gene>
    <name evidence="1" type="ORF">GCM10010387_15930</name>
</gene>
<evidence type="ECO:0000313" key="2">
    <source>
        <dbReference type="Proteomes" id="UP000630936"/>
    </source>
</evidence>
<evidence type="ECO:0000313" key="1">
    <source>
        <dbReference type="EMBL" id="GGZ23546.1"/>
    </source>
</evidence>
<reference evidence="1" key="2">
    <citation type="submission" date="2020-09" db="EMBL/GenBank/DDBJ databases">
        <authorList>
            <person name="Sun Q."/>
            <person name="Ohkuma M."/>
        </authorList>
    </citation>
    <scope>NUCLEOTIDE SEQUENCE</scope>
    <source>
        <strain evidence="1">JCM 4988</strain>
    </source>
</reference>
<reference evidence="1" key="1">
    <citation type="journal article" date="2014" name="Int. J. Syst. Evol. Microbiol.">
        <title>Complete genome sequence of Corynebacterium casei LMG S-19264T (=DSM 44701T), isolated from a smear-ripened cheese.</title>
        <authorList>
            <consortium name="US DOE Joint Genome Institute (JGI-PGF)"/>
            <person name="Walter F."/>
            <person name="Albersmeier A."/>
            <person name="Kalinowski J."/>
            <person name="Ruckert C."/>
        </authorList>
    </citation>
    <scope>NUCLEOTIDE SEQUENCE</scope>
    <source>
        <strain evidence="1">JCM 4988</strain>
    </source>
</reference>
<accession>A0A918PWK0</accession>
<dbReference type="EMBL" id="BMWG01000003">
    <property type="protein sequence ID" value="GGZ23546.1"/>
    <property type="molecule type" value="Genomic_DNA"/>
</dbReference>
<protein>
    <submittedName>
        <fullName evidence="1">Uncharacterized protein</fullName>
    </submittedName>
</protein>
<sequence length="219" mass="23096">MNARSKAAHRALLLAGITLGRADGHPESRALRLTARALDQAASVLNGRTGDQDITGRARAILHQARTAAPIEFPCEVIGYVSAPLVGHLPGVGDLMPANPLHAVRERELRARLLAILSSGLLDSSDGQEVTAALVALLDLHTDHHHLAGEVADHGRADAHPTVYRPSTGTRTAQHLPGRLTVFDGGLILVELPVPFGITPGEIWQTIRTAQPATTLAAA</sequence>
<dbReference type="Proteomes" id="UP000630936">
    <property type="component" value="Unassembled WGS sequence"/>
</dbReference>
<dbReference type="AlphaFoldDB" id="A0A918PWK0"/>
<comment type="caution">
    <text evidence="1">The sequence shown here is derived from an EMBL/GenBank/DDBJ whole genome shotgun (WGS) entry which is preliminary data.</text>
</comment>
<proteinExistence type="predicted"/>
<dbReference type="RefSeq" id="WP_190122212.1">
    <property type="nucleotide sequence ID" value="NZ_BMWG01000003.1"/>
</dbReference>
<name>A0A918PWK0_9ACTN</name>
<organism evidence="1 2">
    <name type="scientific">Streptomyces inusitatus</name>
    <dbReference type="NCBI Taxonomy" id="68221"/>
    <lineage>
        <taxon>Bacteria</taxon>
        <taxon>Bacillati</taxon>
        <taxon>Actinomycetota</taxon>
        <taxon>Actinomycetes</taxon>
        <taxon>Kitasatosporales</taxon>
        <taxon>Streptomycetaceae</taxon>
        <taxon>Streptomyces</taxon>
    </lineage>
</organism>
<keyword evidence="2" id="KW-1185">Reference proteome</keyword>